<dbReference type="GO" id="GO:0030335">
    <property type="term" value="P:positive regulation of cell migration"/>
    <property type="evidence" value="ECO:0007669"/>
    <property type="project" value="Ensembl"/>
</dbReference>
<dbReference type="SUPFAM" id="SSF50729">
    <property type="entry name" value="PH domain-like"/>
    <property type="match status" value="1"/>
</dbReference>
<accession>H0YUH8</accession>
<organism evidence="3 4">
    <name type="scientific">Taeniopygia guttata</name>
    <name type="common">Zebra finch</name>
    <name type="synonym">Poephila guttata</name>
    <dbReference type="NCBI Taxonomy" id="59729"/>
    <lineage>
        <taxon>Eukaryota</taxon>
        <taxon>Metazoa</taxon>
        <taxon>Chordata</taxon>
        <taxon>Craniata</taxon>
        <taxon>Vertebrata</taxon>
        <taxon>Euteleostomi</taxon>
        <taxon>Archelosauria</taxon>
        <taxon>Archosauria</taxon>
        <taxon>Dinosauria</taxon>
        <taxon>Saurischia</taxon>
        <taxon>Theropoda</taxon>
        <taxon>Coelurosauria</taxon>
        <taxon>Aves</taxon>
        <taxon>Neognathae</taxon>
        <taxon>Neoaves</taxon>
        <taxon>Telluraves</taxon>
        <taxon>Australaves</taxon>
        <taxon>Passeriformes</taxon>
        <taxon>Passeroidea</taxon>
        <taxon>Estrildidae</taxon>
        <taxon>Estrildinae</taxon>
        <taxon>Taeniopygia</taxon>
    </lineage>
</organism>
<dbReference type="SUPFAM" id="SSF48065">
    <property type="entry name" value="DBL homology domain (DH-domain)"/>
    <property type="match status" value="1"/>
</dbReference>
<sequence>MCCCRKRSRSPASSAASSSSASAARSPAAPGCGPRCPSGTILARPGPARLGPPGRAPPRPAPPGTARRGGAPFEREAAARPAGSFTSLYINPDSAMSASSLPFVVGANSVEDQRARWERKRSRTAKELLETEHKYLEQLDLVLTYFVTILKAKGTLKPAVLETIFGPLESLYSASHLLSLHLEKGNLGPGLEIFCQSLDLYGHYAENLEQANKTLKEQVRKNKSFRRFKKLQETRPQFQGKELEDLLPLPLQRLHQYKHFFRDLLENTSPDTAEYQKLAKTVKSVCEVSHWVQDIFDKRENSLQLLRVQKLLKGQKTQVLTSGRWYIREGWLSVVPAKGEELKRRMFFLFSDILIAAKPCHPLHLLNSNKLSCQAVYPLHQCSVDKVFGHTWSQGGLLSVSLPTCARQKCQWSQACKQVSSCLSSRGIEMMTAVKKYSEQV</sequence>
<reference evidence="3" key="2">
    <citation type="submission" date="2025-08" db="UniProtKB">
        <authorList>
            <consortium name="Ensembl"/>
        </authorList>
    </citation>
    <scope>IDENTIFICATION</scope>
</reference>
<name>H0YUH8_TAEGU</name>
<reference evidence="3 4" key="1">
    <citation type="journal article" date="2010" name="Nature">
        <title>The genome of a songbird.</title>
        <authorList>
            <person name="Warren W.C."/>
            <person name="Clayton D.F."/>
            <person name="Ellegren H."/>
            <person name="Arnold A.P."/>
            <person name="Hillier L.W."/>
            <person name="Kunstner A."/>
            <person name="Searle S."/>
            <person name="White S."/>
            <person name="Vilella A.J."/>
            <person name="Fairley S."/>
            <person name="Heger A."/>
            <person name="Kong L."/>
            <person name="Ponting C.P."/>
            <person name="Jarvis E.D."/>
            <person name="Mello C.V."/>
            <person name="Minx P."/>
            <person name="Lovell P."/>
            <person name="Velho T.A."/>
            <person name="Ferris M."/>
            <person name="Balakrishnan C.N."/>
            <person name="Sinha S."/>
            <person name="Blatti C."/>
            <person name="London S.E."/>
            <person name="Li Y."/>
            <person name="Lin Y.C."/>
            <person name="George J."/>
            <person name="Sweedler J."/>
            <person name="Southey B."/>
            <person name="Gunaratne P."/>
            <person name="Watson M."/>
            <person name="Nam K."/>
            <person name="Backstrom N."/>
            <person name="Smeds L."/>
            <person name="Nabholz B."/>
            <person name="Itoh Y."/>
            <person name="Whitney O."/>
            <person name="Pfenning A.R."/>
            <person name="Howard J."/>
            <person name="Volker M."/>
            <person name="Skinner B.M."/>
            <person name="Griffin D.K."/>
            <person name="Ye L."/>
            <person name="McLaren W.M."/>
            <person name="Flicek P."/>
            <person name="Quesada V."/>
            <person name="Velasco G."/>
            <person name="Lopez-Otin C."/>
            <person name="Puente X.S."/>
            <person name="Olender T."/>
            <person name="Lancet D."/>
            <person name="Smit A.F."/>
            <person name="Hubley R."/>
            <person name="Konkel M.K."/>
            <person name="Walker J.A."/>
            <person name="Batzer M.A."/>
            <person name="Gu W."/>
            <person name="Pollock D.D."/>
            <person name="Chen L."/>
            <person name="Cheng Z."/>
            <person name="Eichler E.E."/>
            <person name="Stapley J."/>
            <person name="Slate J."/>
            <person name="Ekblom R."/>
            <person name="Birkhead T."/>
            <person name="Burke T."/>
            <person name="Burt D."/>
            <person name="Scharff C."/>
            <person name="Adam I."/>
            <person name="Richard H."/>
            <person name="Sultan M."/>
            <person name="Soldatov A."/>
            <person name="Lehrach H."/>
            <person name="Edwards S.V."/>
            <person name="Yang S.P."/>
            <person name="Li X."/>
            <person name="Graves T."/>
            <person name="Fulton L."/>
            <person name="Nelson J."/>
            <person name="Chinwalla A."/>
            <person name="Hou S."/>
            <person name="Mardis E.R."/>
            <person name="Wilson R.K."/>
        </authorList>
    </citation>
    <scope>NUCLEOTIDE SEQUENCE [LARGE SCALE GENOMIC DNA]</scope>
</reference>
<dbReference type="InterPro" id="IPR042987">
    <property type="entry name" value="ARHGEF39"/>
</dbReference>
<dbReference type="InterPro" id="IPR035899">
    <property type="entry name" value="DBL_dom_sf"/>
</dbReference>
<dbReference type="InterPro" id="IPR000219">
    <property type="entry name" value="DH_dom"/>
</dbReference>
<evidence type="ECO:0000256" key="1">
    <source>
        <dbReference type="SAM" id="MobiDB-lite"/>
    </source>
</evidence>
<dbReference type="GeneTree" id="ENSGT00440000033863"/>
<dbReference type="HOGENOM" id="CLU_052525_1_0_1"/>
<protein>
    <submittedName>
        <fullName evidence="3">Rho guanine nucleotide exchange factor 39</fullName>
    </submittedName>
</protein>
<dbReference type="GO" id="GO:0005085">
    <property type="term" value="F:guanyl-nucleotide exchange factor activity"/>
    <property type="evidence" value="ECO:0007669"/>
    <property type="project" value="InterPro"/>
</dbReference>
<feature type="compositionally biased region" description="Low complexity" evidence="1">
    <location>
        <begin position="10"/>
        <end position="30"/>
    </location>
</feature>
<dbReference type="STRING" id="59729.ENSTGUP00000001946"/>
<dbReference type="PANTHER" id="PTHR47056:SF1">
    <property type="entry name" value="RHO GUANINE NUCLEOTIDE EXCHANGE FACTOR 39"/>
    <property type="match status" value="1"/>
</dbReference>
<feature type="compositionally biased region" description="Low complexity" evidence="1">
    <location>
        <begin position="43"/>
        <end position="53"/>
    </location>
</feature>
<feature type="region of interest" description="Disordered" evidence="1">
    <location>
        <begin position="1"/>
        <end position="70"/>
    </location>
</feature>
<dbReference type="InParanoid" id="H0YUH8"/>
<dbReference type="Gene3D" id="2.30.29.30">
    <property type="entry name" value="Pleckstrin-homology domain (PH domain)/Phosphotyrosine-binding domain (PTB)"/>
    <property type="match status" value="1"/>
</dbReference>
<dbReference type="PANTHER" id="PTHR47056">
    <property type="entry name" value="RHO GUANINE NUCLEOTIDE EXCHANGE FACTOR 39"/>
    <property type="match status" value="1"/>
</dbReference>
<dbReference type="AlphaFoldDB" id="H0YUH8"/>
<reference evidence="3" key="3">
    <citation type="submission" date="2025-09" db="UniProtKB">
        <authorList>
            <consortium name="Ensembl"/>
        </authorList>
    </citation>
    <scope>IDENTIFICATION</scope>
</reference>
<feature type="domain" description="DH" evidence="2">
    <location>
        <begin position="120"/>
        <end position="295"/>
    </location>
</feature>
<evidence type="ECO:0000313" key="4">
    <source>
        <dbReference type="Proteomes" id="UP000007754"/>
    </source>
</evidence>
<dbReference type="FunCoup" id="H0YUH8">
    <property type="interactions" value="151"/>
</dbReference>
<dbReference type="Gene3D" id="1.20.900.10">
    <property type="entry name" value="Dbl homology (DH) domain"/>
    <property type="match status" value="1"/>
</dbReference>
<dbReference type="GO" id="GO:0005886">
    <property type="term" value="C:plasma membrane"/>
    <property type="evidence" value="ECO:0007669"/>
    <property type="project" value="Ensembl"/>
</dbReference>
<dbReference type="InterPro" id="IPR011993">
    <property type="entry name" value="PH-like_dom_sf"/>
</dbReference>
<evidence type="ECO:0000313" key="3">
    <source>
        <dbReference type="Ensembl" id="ENSTGUP00000001946.2"/>
    </source>
</evidence>
<dbReference type="Pfam" id="PF00621">
    <property type="entry name" value="RhoGEF"/>
    <property type="match status" value="1"/>
</dbReference>
<dbReference type="SMART" id="SM00325">
    <property type="entry name" value="RhoGEF"/>
    <property type="match status" value="1"/>
</dbReference>
<gene>
    <name evidence="3" type="primary">ARHGEF39</name>
</gene>
<dbReference type="OMA" id="LLMCTDQ"/>
<proteinExistence type="predicted"/>
<feature type="compositionally biased region" description="Pro residues" evidence="1">
    <location>
        <begin position="54"/>
        <end position="63"/>
    </location>
</feature>
<evidence type="ECO:0000259" key="2">
    <source>
        <dbReference type="PROSITE" id="PS50010"/>
    </source>
</evidence>
<dbReference type="Ensembl" id="ENSTGUT00000001964.2">
    <property type="protein sequence ID" value="ENSTGUP00000001946.2"/>
    <property type="gene ID" value="ENSTGUG00000001890.2"/>
</dbReference>
<dbReference type="Proteomes" id="UP000007754">
    <property type="component" value="Chromosome Z"/>
</dbReference>
<keyword evidence="4" id="KW-1185">Reference proteome</keyword>
<dbReference type="PROSITE" id="PS50010">
    <property type="entry name" value="DH_2"/>
    <property type="match status" value="1"/>
</dbReference>